<protein>
    <recommendedName>
        <fullName evidence="3">phospholipase D</fullName>
        <ecNumber evidence="3">3.1.4.4</ecNumber>
    </recommendedName>
</protein>
<dbReference type="PANTHER" id="PTHR43856:SF1">
    <property type="entry name" value="MITOCHONDRIAL CARDIOLIPIN HYDROLASE"/>
    <property type="match status" value="1"/>
</dbReference>
<dbReference type="PROSITE" id="PS50035">
    <property type="entry name" value="PLD"/>
    <property type="match status" value="2"/>
</dbReference>
<reference evidence="9 10" key="1">
    <citation type="journal article" date="2021" name="Nat. Commun.">
        <title>Reductive evolution and unique predatory mode in the CPR bacterium Vampirococcus lugosii.</title>
        <authorList>
            <person name="Moreira D."/>
            <person name="Zivanovic Y."/>
            <person name="Lopez-Archilla A.I."/>
            <person name="Iniesto M."/>
            <person name="Lopez-Garcia P."/>
        </authorList>
    </citation>
    <scope>NUCLEOTIDE SEQUENCE [LARGE SCALE GENOMIC DNA]</scope>
    <source>
        <strain evidence="9">Chiprana</strain>
    </source>
</reference>
<dbReference type="Proteomes" id="UP000680365">
    <property type="component" value="Unassembled WGS sequence"/>
</dbReference>
<organism evidence="9 10">
    <name type="scientific">Candidatus Vampirococcus lugosii</name>
    <dbReference type="NCBI Taxonomy" id="2789015"/>
    <lineage>
        <taxon>Bacteria</taxon>
        <taxon>Candidatus Absconditibacteriota</taxon>
        <taxon>Vampirococcus</taxon>
    </lineage>
</organism>
<keyword evidence="6" id="KW-0443">Lipid metabolism</keyword>
<comment type="catalytic activity">
    <reaction evidence="1">
        <text>a 1,2-diacyl-sn-glycero-3-phosphocholine + H2O = a 1,2-diacyl-sn-glycero-3-phosphate + choline + H(+)</text>
        <dbReference type="Rhea" id="RHEA:14445"/>
        <dbReference type="ChEBI" id="CHEBI:15354"/>
        <dbReference type="ChEBI" id="CHEBI:15377"/>
        <dbReference type="ChEBI" id="CHEBI:15378"/>
        <dbReference type="ChEBI" id="CHEBI:57643"/>
        <dbReference type="ChEBI" id="CHEBI:58608"/>
        <dbReference type="EC" id="3.1.4.4"/>
    </reaction>
</comment>
<proteinExistence type="inferred from homology"/>
<evidence type="ECO:0000259" key="8">
    <source>
        <dbReference type="PROSITE" id="PS50035"/>
    </source>
</evidence>
<evidence type="ECO:0000256" key="1">
    <source>
        <dbReference type="ARBA" id="ARBA00000798"/>
    </source>
</evidence>
<dbReference type="RefSeq" id="WP_213348953.1">
    <property type="nucleotide sequence ID" value="NZ_JAEDAM010000025.1"/>
</dbReference>
<dbReference type="SUPFAM" id="SSF56024">
    <property type="entry name" value="Phospholipase D/nuclease"/>
    <property type="match status" value="2"/>
</dbReference>
<gene>
    <name evidence="9" type="ORF">VAMP_46n48</name>
</gene>
<evidence type="ECO:0000313" key="10">
    <source>
        <dbReference type="Proteomes" id="UP000680365"/>
    </source>
</evidence>
<dbReference type="Pfam" id="PF13091">
    <property type="entry name" value="PLDc_2"/>
    <property type="match status" value="2"/>
</dbReference>
<feature type="domain" description="PLD phosphodiesterase" evidence="8">
    <location>
        <begin position="274"/>
        <end position="301"/>
    </location>
</feature>
<dbReference type="Gene3D" id="3.30.870.10">
    <property type="entry name" value="Endonuclease Chain A"/>
    <property type="match status" value="2"/>
</dbReference>
<dbReference type="EMBL" id="JAEDAM010000025">
    <property type="protein sequence ID" value="MBS8121953.1"/>
    <property type="molecule type" value="Genomic_DNA"/>
</dbReference>
<evidence type="ECO:0000256" key="4">
    <source>
        <dbReference type="ARBA" id="ARBA00022801"/>
    </source>
</evidence>
<name>A0ABS5QLD4_9BACT</name>
<dbReference type="InterPro" id="IPR025202">
    <property type="entry name" value="PLD-like_dom"/>
</dbReference>
<keyword evidence="4" id="KW-0378">Hydrolase</keyword>
<comment type="caution">
    <text evidence="9">The sequence shown here is derived from an EMBL/GenBank/DDBJ whole genome shotgun (WGS) entry which is preliminary data.</text>
</comment>
<evidence type="ECO:0000256" key="7">
    <source>
        <dbReference type="SAM" id="Phobius"/>
    </source>
</evidence>
<dbReference type="InterPro" id="IPR001736">
    <property type="entry name" value="PLipase_D/transphosphatidylase"/>
</dbReference>
<evidence type="ECO:0000313" key="9">
    <source>
        <dbReference type="EMBL" id="MBS8121953.1"/>
    </source>
</evidence>
<dbReference type="InterPro" id="IPR051406">
    <property type="entry name" value="PLD_domain"/>
</dbReference>
<sequence>MKKGFNLGYILLGIIISFTFFLLFYSYQNGDIVFEKKFENSNLENTEGILYFSPTYDHERYLDYIDENTENLWIYIYSFIYDPIIDKFDKISKDTDIKIIIENNKFRHNDKDYLQLIERFKNNSNIEIKNDEDLDINFMHAKTFLFDDKFIIQTANLTYSAFFRSSEIFFVGYNKNILKSLKYIFEQDWKGESIDKDKIHPNLLVCNINCRETFENYLSNAKTSIKIFNQSLSDPNITNILNNFDGDLKIILSDNEYNYSNKEIFDNNELQFLEQIYLHAKSVLIDDKYLIVGSTNFTTNSIDNNREINIVIINNDLINDFNKNFSKYWK</sequence>
<comment type="similarity">
    <text evidence="2">Belongs to the phospholipase D family.</text>
</comment>
<keyword evidence="5" id="KW-0442">Lipid degradation</keyword>
<keyword evidence="10" id="KW-1185">Reference proteome</keyword>
<accession>A0ABS5QLD4</accession>
<evidence type="ECO:0000256" key="2">
    <source>
        <dbReference type="ARBA" id="ARBA00008664"/>
    </source>
</evidence>
<evidence type="ECO:0000256" key="3">
    <source>
        <dbReference type="ARBA" id="ARBA00012027"/>
    </source>
</evidence>
<dbReference type="SMART" id="SM00155">
    <property type="entry name" value="PLDc"/>
    <property type="match status" value="2"/>
</dbReference>
<feature type="transmembrane region" description="Helical" evidence="7">
    <location>
        <begin position="7"/>
        <end position="27"/>
    </location>
</feature>
<evidence type="ECO:0000256" key="6">
    <source>
        <dbReference type="ARBA" id="ARBA00023098"/>
    </source>
</evidence>
<feature type="domain" description="PLD phosphodiesterase" evidence="8">
    <location>
        <begin position="135"/>
        <end position="161"/>
    </location>
</feature>
<keyword evidence="7" id="KW-0472">Membrane</keyword>
<dbReference type="PANTHER" id="PTHR43856">
    <property type="entry name" value="CARDIOLIPIN HYDROLASE"/>
    <property type="match status" value="1"/>
</dbReference>
<dbReference type="EC" id="3.1.4.4" evidence="3"/>
<keyword evidence="7" id="KW-0812">Transmembrane</keyword>
<keyword evidence="7" id="KW-1133">Transmembrane helix</keyword>
<evidence type="ECO:0000256" key="5">
    <source>
        <dbReference type="ARBA" id="ARBA00022963"/>
    </source>
</evidence>